<sequence>MEAYLSTIEKYIKEKQQESESQIQDAHTNDIDMLLRTNAESWLQSLPDLTDPSILAPLYLTQEPSITSEQTSTFEMPLNDHDNSINNNSQLTFVDYQQPSNNGVPIRKKPGRKPKAIPPAVRKAQNRAAQRAFRERKEKYLSELEKTVHNLKKQRQQMVNELTQLKSQLEMSQTECWYLRGSLMTVQYICLLNRLKIPPHTPYLNENQLFNIKGMTLVAASAYMDARERNDKALIDARELIKISSIQKEIALEADKEKEEKENEQQIWLHEPDNVLTNQSSKDIDSLMELDTAKEACSPEEPSAREEFSTREESQSSEESEQEQPTSSNSKAFDLLLGLLRPYQSGENESSLRMKPTILQQTIPHDPRINIIPLPYMRDRMILFRSLIDFERLFDLMINEAIFSGGDPTLSDSWELPPEIFEEFWYIMIRFDPNRANQWRKLKGLPEVHTGLWSTPLDASSKMGYFSPLNSHSAEGNALYESFKQLPQRRKPVYPPTLGNMHTLYTQILY</sequence>
<gene>
    <name evidence="4" type="ORF">G6F51_001333</name>
</gene>
<dbReference type="EMBL" id="JAANIT010000097">
    <property type="protein sequence ID" value="KAG1552268.1"/>
    <property type="molecule type" value="Genomic_DNA"/>
</dbReference>
<proteinExistence type="predicted"/>
<dbReference type="CDD" id="cd14688">
    <property type="entry name" value="bZIP_YAP"/>
    <property type="match status" value="1"/>
</dbReference>
<dbReference type="PANTHER" id="PTHR38116">
    <property type="entry name" value="CHROMOSOME 7, WHOLE GENOME SHOTGUN SEQUENCE"/>
    <property type="match status" value="1"/>
</dbReference>
<evidence type="ECO:0000259" key="3">
    <source>
        <dbReference type="PROSITE" id="PS50217"/>
    </source>
</evidence>
<comment type="caution">
    <text evidence="4">The sequence shown here is derived from an EMBL/GenBank/DDBJ whole genome shotgun (WGS) entry which is preliminary data.</text>
</comment>
<evidence type="ECO:0000256" key="1">
    <source>
        <dbReference type="SAM" id="Coils"/>
    </source>
</evidence>
<feature type="compositionally biased region" description="Basic residues" evidence="2">
    <location>
        <begin position="106"/>
        <end position="115"/>
    </location>
</feature>
<keyword evidence="1" id="KW-0175">Coiled coil</keyword>
<feature type="domain" description="BZIP" evidence="3">
    <location>
        <begin position="122"/>
        <end position="170"/>
    </location>
</feature>
<dbReference type="SMART" id="SM00338">
    <property type="entry name" value="BRLZ"/>
    <property type="match status" value="1"/>
</dbReference>
<dbReference type="InterPro" id="IPR046347">
    <property type="entry name" value="bZIP_sf"/>
</dbReference>
<dbReference type="Pfam" id="PF00170">
    <property type="entry name" value="bZIP_1"/>
    <property type="match status" value="1"/>
</dbReference>
<dbReference type="PANTHER" id="PTHR38116:SF9">
    <property type="entry name" value="BZIP DOMAIN-CONTAINING PROTEIN"/>
    <property type="match status" value="1"/>
</dbReference>
<feature type="region of interest" description="Disordered" evidence="2">
    <location>
        <begin position="295"/>
        <end position="329"/>
    </location>
</feature>
<dbReference type="GO" id="GO:0003700">
    <property type="term" value="F:DNA-binding transcription factor activity"/>
    <property type="evidence" value="ECO:0007669"/>
    <property type="project" value="InterPro"/>
</dbReference>
<dbReference type="InterPro" id="IPR004827">
    <property type="entry name" value="bZIP"/>
</dbReference>
<accession>A0A9P6YMB8</accession>
<organism evidence="4 5">
    <name type="scientific">Rhizopus oryzae</name>
    <name type="common">Mucormycosis agent</name>
    <name type="synonym">Rhizopus arrhizus var. delemar</name>
    <dbReference type="NCBI Taxonomy" id="64495"/>
    <lineage>
        <taxon>Eukaryota</taxon>
        <taxon>Fungi</taxon>
        <taxon>Fungi incertae sedis</taxon>
        <taxon>Mucoromycota</taxon>
        <taxon>Mucoromycotina</taxon>
        <taxon>Mucoromycetes</taxon>
        <taxon>Mucorales</taxon>
        <taxon>Mucorineae</taxon>
        <taxon>Rhizopodaceae</taxon>
        <taxon>Rhizopus</taxon>
    </lineage>
</organism>
<dbReference type="AlphaFoldDB" id="A0A9P6YMB8"/>
<dbReference type="PROSITE" id="PS50217">
    <property type="entry name" value="BZIP"/>
    <property type="match status" value="1"/>
</dbReference>
<protein>
    <recommendedName>
        <fullName evidence="3">BZIP domain-containing protein</fullName>
    </recommendedName>
</protein>
<dbReference type="SUPFAM" id="SSF57959">
    <property type="entry name" value="Leucine zipper domain"/>
    <property type="match status" value="1"/>
</dbReference>
<reference evidence="4" key="1">
    <citation type="journal article" date="2020" name="Microb. Genom.">
        <title>Genetic diversity of clinical and environmental Mucorales isolates obtained from an investigation of mucormycosis cases among solid organ transplant recipients.</title>
        <authorList>
            <person name="Nguyen M.H."/>
            <person name="Kaul D."/>
            <person name="Muto C."/>
            <person name="Cheng S.J."/>
            <person name="Richter R.A."/>
            <person name="Bruno V.M."/>
            <person name="Liu G."/>
            <person name="Beyhan S."/>
            <person name="Sundermann A.J."/>
            <person name="Mounaud S."/>
            <person name="Pasculle A.W."/>
            <person name="Nierman W.C."/>
            <person name="Driscoll E."/>
            <person name="Cumbie R."/>
            <person name="Clancy C.J."/>
            <person name="Dupont C.L."/>
        </authorList>
    </citation>
    <scope>NUCLEOTIDE SEQUENCE</scope>
    <source>
        <strain evidence="4">GL16</strain>
    </source>
</reference>
<dbReference type="Gene3D" id="1.20.5.170">
    <property type="match status" value="1"/>
</dbReference>
<dbReference type="PROSITE" id="PS00036">
    <property type="entry name" value="BZIP_BASIC"/>
    <property type="match status" value="1"/>
</dbReference>
<feature type="region of interest" description="Disordered" evidence="2">
    <location>
        <begin position="254"/>
        <end position="280"/>
    </location>
</feature>
<dbReference type="OrthoDB" id="2593073at2759"/>
<feature type="compositionally biased region" description="Basic and acidic residues" evidence="2">
    <location>
        <begin position="254"/>
        <end position="264"/>
    </location>
</feature>
<feature type="coiled-coil region" evidence="1">
    <location>
        <begin position="134"/>
        <end position="175"/>
    </location>
</feature>
<dbReference type="Proteomes" id="UP000717996">
    <property type="component" value="Unassembled WGS sequence"/>
</dbReference>
<name>A0A9P6YMB8_RHIOR</name>
<feature type="region of interest" description="Disordered" evidence="2">
    <location>
        <begin position="96"/>
        <end position="118"/>
    </location>
</feature>
<evidence type="ECO:0000256" key="2">
    <source>
        <dbReference type="SAM" id="MobiDB-lite"/>
    </source>
</evidence>
<evidence type="ECO:0000313" key="5">
    <source>
        <dbReference type="Proteomes" id="UP000717996"/>
    </source>
</evidence>
<evidence type="ECO:0000313" key="4">
    <source>
        <dbReference type="EMBL" id="KAG1552268.1"/>
    </source>
</evidence>
<feature type="compositionally biased region" description="Basic and acidic residues" evidence="2">
    <location>
        <begin position="302"/>
        <end position="314"/>
    </location>
</feature>